<evidence type="ECO:0000256" key="14">
    <source>
        <dbReference type="ARBA" id="ARBA00023121"/>
    </source>
</evidence>
<evidence type="ECO:0000259" key="24">
    <source>
        <dbReference type="PROSITE" id="PS50195"/>
    </source>
</evidence>
<evidence type="ECO:0000256" key="13">
    <source>
        <dbReference type="ARBA" id="ARBA00022840"/>
    </source>
</evidence>
<dbReference type="InterPro" id="IPR011009">
    <property type="entry name" value="Kinase-like_dom_sf"/>
</dbReference>
<feature type="domain" description="PX" evidence="24">
    <location>
        <begin position="8"/>
        <end position="144"/>
    </location>
</feature>
<dbReference type="PANTHER" id="PTHR15508">
    <property type="entry name" value="RIBOSOMAL PROTEIN S6 KINASE"/>
    <property type="match status" value="1"/>
</dbReference>
<keyword evidence="7" id="KW-0597">Phosphoprotein</keyword>
<comment type="subcellular location">
    <subcellularLocation>
        <location evidence="3">Cytoplasm</location>
    </subcellularLocation>
    <subcellularLocation>
        <location evidence="2">Early endosome</location>
    </subcellularLocation>
    <subcellularLocation>
        <location evidence="1">Membrane</location>
    </subcellularLocation>
</comment>
<dbReference type="GO" id="GO:0008289">
    <property type="term" value="F:lipid binding"/>
    <property type="evidence" value="ECO:0007669"/>
    <property type="project" value="UniProtKB-KW"/>
</dbReference>
<evidence type="ECO:0000256" key="4">
    <source>
        <dbReference type="ARBA" id="ARBA00012513"/>
    </source>
</evidence>
<comment type="catalytic activity">
    <reaction evidence="16">
        <text>L-threonyl-[protein] + ATP = O-phospho-L-threonyl-[protein] + ADP + H(+)</text>
        <dbReference type="Rhea" id="RHEA:46608"/>
        <dbReference type="Rhea" id="RHEA-COMP:11060"/>
        <dbReference type="Rhea" id="RHEA-COMP:11605"/>
        <dbReference type="ChEBI" id="CHEBI:15378"/>
        <dbReference type="ChEBI" id="CHEBI:30013"/>
        <dbReference type="ChEBI" id="CHEBI:30616"/>
        <dbReference type="ChEBI" id="CHEBI:61977"/>
        <dbReference type="ChEBI" id="CHEBI:456216"/>
        <dbReference type="EC" id="2.7.11.1"/>
    </reaction>
</comment>
<keyword evidence="11" id="KW-0967">Endosome</keyword>
<keyword evidence="12 25" id="KW-0418">Kinase</keyword>
<dbReference type="FunFam" id="1.10.510.10:FF:000221">
    <property type="entry name" value="ribosomal protein S6 kinase delta-1 isoform X1"/>
    <property type="match status" value="1"/>
</dbReference>
<evidence type="ECO:0000256" key="3">
    <source>
        <dbReference type="ARBA" id="ARBA00004496"/>
    </source>
</evidence>
<feature type="region of interest" description="Disordered" evidence="22">
    <location>
        <begin position="214"/>
        <end position="265"/>
    </location>
</feature>
<evidence type="ECO:0000256" key="10">
    <source>
        <dbReference type="ARBA" id="ARBA00022741"/>
    </source>
</evidence>
<dbReference type="EC" id="2.7.11.1" evidence="4"/>
<dbReference type="PROSITE" id="PS50011">
    <property type="entry name" value="PROTEIN_KINASE_DOM"/>
    <property type="match status" value="1"/>
</dbReference>
<dbReference type="InterPro" id="IPR036871">
    <property type="entry name" value="PX_dom_sf"/>
</dbReference>
<evidence type="ECO:0000256" key="5">
    <source>
        <dbReference type="ARBA" id="ARBA00022490"/>
    </source>
</evidence>
<evidence type="ECO:0000256" key="9">
    <source>
        <dbReference type="ARBA" id="ARBA00022737"/>
    </source>
</evidence>
<keyword evidence="26" id="KW-1185">Reference proteome</keyword>
<dbReference type="GO" id="GO:0016020">
    <property type="term" value="C:membrane"/>
    <property type="evidence" value="ECO:0007669"/>
    <property type="project" value="UniProtKB-SubCell"/>
</dbReference>
<keyword evidence="14" id="KW-0446">Lipid-binding</keyword>
<dbReference type="Proteomes" id="UP001623348">
    <property type="component" value="Unassembled WGS sequence"/>
</dbReference>
<dbReference type="SUPFAM" id="SSF116846">
    <property type="entry name" value="MIT domain"/>
    <property type="match status" value="1"/>
</dbReference>
<dbReference type="FunFam" id="1.20.58.80:FF:000005">
    <property type="entry name" value="ribosomal protein S6 kinase delta-1 isoform X1"/>
    <property type="match status" value="1"/>
</dbReference>
<evidence type="ECO:0000256" key="19">
    <source>
        <dbReference type="ARBA" id="ARBA00063911"/>
    </source>
</evidence>
<dbReference type="InterPro" id="IPR035053">
    <property type="entry name" value="STK_RPK118-like"/>
</dbReference>
<dbReference type="GO" id="GO:0005524">
    <property type="term" value="F:ATP binding"/>
    <property type="evidence" value="ECO:0007669"/>
    <property type="project" value="UniProtKB-KW"/>
</dbReference>
<dbReference type="Gene3D" id="3.30.1520.10">
    <property type="entry name" value="Phox-like domain"/>
    <property type="match status" value="1"/>
</dbReference>
<evidence type="ECO:0000259" key="23">
    <source>
        <dbReference type="PROSITE" id="PS50011"/>
    </source>
</evidence>
<dbReference type="InterPro" id="IPR036181">
    <property type="entry name" value="MIT_dom_sf"/>
</dbReference>
<evidence type="ECO:0000313" key="26">
    <source>
        <dbReference type="Proteomes" id="UP001623348"/>
    </source>
</evidence>
<proteinExistence type="predicted"/>
<feature type="region of interest" description="Disordered" evidence="22">
    <location>
        <begin position="772"/>
        <end position="796"/>
    </location>
</feature>
<comment type="function">
    <text evidence="18">May be involved in transmitting sphingosine-1 phosphate (SPP)-mediated signaling into the cell. Plays a role in the recruitment of PRDX3 to early endosomes.</text>
</comment>
<comment type="catalytic activity">
    <reaction evidence="17">
        <text>L-seryl-[protein] + ATP = O-phospho-L-seryl-[protein] + ADP + H(+)</text>
        <dbReference type="Rhea" id="RHEA:17989"/>
        <dbReference type="Rhea" id="RHEA-COMP:9863"/>
        <dbReference type="Rhea" id="RHEA-COMP:11604"/>
        <dbReference type="ChEBI" id="CHEBI:15378"/>
        <dbReference type="ChEBI" id="CHEBI:29999"/>
        <dbReference type="ChEBI" id="CHEBI:30616"/>
        <dbReference type="ChEBI" id="CHEBI:83421"/>
        <dbReference type="ChEBI" id="CHEBI:456216"/>
        <dbReference type="EC" id="2.7.11.1"/>
    </reaction>
</comment>
<evidence type="ECO:0000256" key="16">
    <source>
        <dbReference type="ARBA" id="ARBA00047899"/>
    </source>
</evidence>
<dbReference type="CDD" id="cd07287">
    <property type="entry name" value="PX_RPK118_like"/>
    <property type="match status" value="1"/>
</dbReference>
<dbReference type="Pfam" id="PF00787">
    <property type="entry name" value="PX"/>
    <property type="match status" value="1"/>
</dbReference>
<dbReference type="EMBL" id="BAAFJT010000003">
    <property type="protein sequence ID" value="GAB0187395.1"/>
    <property type="molecule type" value="Genomic_DNA"/>
</dbReference>
<sequence length="1091" mass="120967">MLSPRERGGDLARFYTVTEPRRHPRGHTVYKVTARIVSRKNPEDVQESLTTLLISGLAEIVLWKRYSDFKKLHKDLWQIHKNLCRHTELFPPFAKAIVFGRFDETVIEERRQCAEDLLQFSANIPALYNSKQLEEFFKGGEVHDGSELIGPVEPLSDSLTDNLSDCSSEVRKDLSGLDDVTLTSQSECGGFSSDSDLISLTVDVDSLAELDDGMASNQSSPSRAVGLCPTSEPPAQSTLAPEQEWSKPEGEKESHSLFTGSLKPKPGKQDYLEKAGELIKLALKKEEEEDYETAFSFYRKGVDLLLEGVQGESSPTRREAVKRKTAEYLMRAEKISSLYHKSSEDASVSMPPGSLSSRPSWNLRSPAEELKAFRVLGVIDKVLLVMDTRTQQTFILKGLRKSSEYSRSRTTIIPRCVPNMVCLHKYIISEESVFLVLQHAEGGKLWSYVSKFLNRSPEESFEIPEPRTSSSTKIYLEQPTPSPKEIGSSTDSRESYGESMLKVVPLKSSLTPSSQDDSSNQEDGSSKWMDSGSSSEEECTTSYLTLCNEYGQEKIDSGSLNEEPVVKLESEGLNTKGRSCLQKCSVIGSDGFTSQIASQERKLFIDDTESEIASPTRILDSLTESKNSPMELFRIDSKDSTSELLGLDFGEKLYNLKSEPLKPLFSVPDQDQSLDALENKMSVRAHDTVSRGSNDSVPVISFKDAAFDDVNSVDEGRPDLLINLPGMSDETEEAAVTRPTKFTKTERDMLEVKLLETPDVLQLNNSAEPCKAFDQEPNHVAPGVGDPSHEEANGQSGVTQGALGTLFTSDPEVDSSEDGALFQELGACSLNVASKEESLFVSNLLSGAQDDSVEGDMIRDEAVLLFSDQTEDFGKEETDPALLPAAGSKKTAPKREDKIAVAGEKEIHQIFQDLDERLAITSRFYIPEDCIQRWAAEMVVALDALHREGIVCRDLNPNNILLNDRGHIQLTYFSRWREVEDSCDNDAIERMYCAPEVGAILEETEACDWWSLGAILFELLTGKTLVECHPSGINTHTSLSIPDHVSKEARSLIQQLLQFNPAERLGAGVAGVEDIKSHPFFALIEWADLLR</sequence>
<dbReference type="SMART" id="SM00745">
    <property type="entry name" value="MIT"/>
    <property type="match status" value="1"/>
</dbReference>
<evidence type="ECO:0000256" key="7">
    <source>
        <dbReference type="ARBA" id="ARBA00022553"/>
    </source>
</evidence>
<dbReference type="InterPro" id="IPR042132">
    <property type="entry name" value="PX_S6K-delta-1"/>
</dbReference>
<evidence type="ECO:0000256" key="17">
    <source>
        <dbReference type="ARBA" id="ARBA00048679"/>
    </source>
</evidence>
<evidence type="ECO:0000256" key="22">
    <source>
        <dbReference type="SAM" id="MobiDB-lite"/>
    </source>
</evidence>
<evidence type="ECO:0000256" key="2">
    <source>
        <dbReference type="ARBA" id="ARBA00004412"/>
    </source>
</evidence>
<keyword evidence="9" id="KW-0677">Repeat</keyword>
<keyword evidence="10" id="KW-0547">Nucleotide-binding</keyword>
<dbReference type="SUPFAM" id="SSF64268">
    <property type="entry name" value="PX domain"/>
    <property type="match status" value="1"/>
</dbReference>
<dbReference type="Pfam" id="PF00069">
    <property type="entry name" value="Pkinase"/>
    <property type="match status" value="1"/>
</dbReference>
<organism evidence="25 26">
    <name type="scientific">Grus japonensis</name>
    <name type="common">Japanese crane</name>
    <name type="synonym">Red-crowned crane</name>
    <dbReference type="NCBI Taxonomy" id="30415"/>
    <lineage>
        <taxon>Eukaryota</taxon>
        <taxon>Metazoa</taxon>
        <taxon>Chordata</taxon>
        <taxon>Craniata</taxon>
        <taxon>Vertebrata</taxon>
        <taxon>Euteleostomi</taxon>
        <taxon>Archelosauria</taxon>
        <taxon>Archosauria</taxon>
        <taxon>Dinosauria</taxon>
        <taxon>Saurischia</taxon>
        <taxon>Theropoda</taxon>
        <taxon>Coelurosauria</taxon>
        <taxon>Aves</taxon>
        <taxon>Neognathae</taxon>
        <taxon>Neoaves</taxon>
        <taxon>Gruiformes</taxon>
        <taxon>Gruidae</taxon>
        <taxon>Grus</taxon>
    </lineage>
</organism>
<evidence type="ECO:0000256" key="21">
    <source>
        <dbReference type="ARBA" id="ARBA00076910"/>
    </source>
</evidence>
<feature type="region of interest" description="Disordered" evidence="22">
    <location>
        <begin position="507"/>
        <end position="535"/>
    </location>
</feature>
<gene>
    <name evidence="25" type="ORF">GRJ2_001204800</name>
</gene>
<dbReference type="InterPro" id="IPR001683">
    <property type="entry name" value="PX_dom"/>
</dbReference>
<dbReference type="InterPro" id="IPR000719">
    <property type="entry name" value="Prot_kinase_dom"/>
</dbReference>
<keyword evidence="15" id="KW-0472">Membrane</keyword>
<dbReference type="SMART" id="SM00220">
    <property type="entry name" value="S_TKc"/>
    <property type="match status" value="1"/>
</dbReference>
<keyword evidence="8" id="KW-0808">Transferase</keyword>
<feature type="compositionally biased region" description="Low complexity" evidence="22">
    <location>
        <begin position="508"/>
        <end position="518"/>
    </location>
</feature>
<dbReference type="GO" id="GO:0004674">
    <property type="term" value="F:protein serine/threonine kinase activity"/>
    <property type="evidence" value="ECO:0007669"/>
    <property type="project" value="UniProtKB-KW"/>
</dbReference>
<evidence type="ECO:0000256" key="20">
    <source>
        <dbReference type="ARBA" id="ARBA00072129"/>
    </source>
</evidence>
<dbReference type="InterPro" id="IPR007330">
    <property type="entry name" value="MIT_dom"/>
</dbReference>
<evidence type="ECO:0000256" key="12">
    <source>
        <dbReference type="ARBA" id="ARBA00022777"/>
    </source>
</evidence>
<feature type="region of interest" description="Disordered" evidence="22">
    <location>
        <begin position="459"/>
        <end position="494"/>
    </location>
</feature>
<dbReference type="GO" id="GO:0005769">
    <property type="term" value="C:early endosome"/>
    <property type="evidence" value="ECO:0007669"/>
    <property type="project" value="UniProtKB-SubCell"/>
</dbReference>
<evidence type="ECO:0000256" key="1">
    <source>
        <dbReference type="ARBA" id="ARBA00004370"/>
    </source>
</evidence>
<evidence type="ECO:0000256" key="6">
    <source>
        <dbReference type="ARBA" id="ARBA00022527"/>
    </source>
</evidence>
<reference evidence="25 26" key="1">
    <citation type="submission" date="2024-06" db="EMBL/GenBank/DDBJ databases">
        <title>The draft genome of Grus japonensis, version 3.</title>
        <authorList>
            <person name="Nabeshima K."/>
            <person name="Suzuki S."/>
            <person name="Onuma M."/>
        </authorList>
    </citation>
    <scope>NUCLEOTIDE SEQUENCE [LARGE SCALE GENOMIC DNA]</scope>
    <source>
        <strain evidence="25 26">451A</strain>
    </source>
</reference>
<evidence type="ECO:0000256" key="18">
    <source>
        <dbReference type="ARBA" id="ARBA00059823"/>
    </source>
</evidence>
<keyword evidence="13" id="KW-0067">ATP-binding</keyword>
<comment type="subunit">
    <text evidence="19">Interacts with SPHK1 and phosphatidylinositol 3-phosphate. Interacts (via PX domain) with PRDX3.</text>
</comment>
<evidence type="ECO:0000313" key="25">
    <source>
        <dbReference type="EMBL" id="GAB0187395.1"/>
    </source>
</evidence>
<dbReference type="InterPro" id="IPR051866">
    <property type="entry name" value="Intracell_Sig-Traffick_Protein"/>
</dbReference>
<comment type="caution">
    <text evidence="25">The sequence shown here is derived from an EMBL/GenBank/DDBJ whole genome shotgun (WGS) entry which is preliminary data.</text>
</comment>
<feature type="compositionally biased region" description="Basic and acidic residues" evidence="22">
    <location>
        <begin position="244"/>
        <end position="255"/>
    </location>
</feature>
<feature type="domain" description="Protein kinase" evidence="23">
    <location>
        <begin position="792"/>
        <end position="1081"/>
    </location>
</feature>
<keyword evidence="6" id="KW-0723">Serine/threonine-protein kinase</keyword>
<dbReference type="Gene3D" id="1.20.58.80">
    <property type="entry name" value="Phosphotransferase system, lactose/cellobiose-type IIA subunit"/>
    <property type="match status" value="1"/>
</dbReference>
<protein>
    <recommendedName>
        <fullName evidence="20">Ribosomal protein S6 kinase delta-1</fullName>
        <ecNumber evidence="4">2.7.11.1</ecNumber>
    </recommendedName>
    <alternativeName>
        <fullName evidence="21">52 kDa ribosomal protein S6 kinase</fullName>
    </alternativeName>
</protein>
<dbReference type="CDD" id="cd05576">
    <property type="entry name" value="STKc_RPK118_like"/>
    <property type="match status" value="1"/>
</dbReference>
<evidence type="ECO:0000256" key="8">
    <source>
        <dbReference type="ARBA" id="ARBA00022679"/>
    </source>
</evidence>
<dbReference type="PANTHER" id="PTHR15508:SF2">
    <property type="entry name" value="RIBOSOMAL PROTEIN S6 KINASE DELTA-1"/>
    <property type="match status" value="1"/>
</dbReference>
<name>A0ABC9WQF5_GRUJA</name>
<dbReference type="SMART" id="SM00312">
    <property type="entry name" value="PX"/>
    <property type="match status" value="1"/>
</dbReference>
<dbReference type="SUPFAM" id="SSF56112">
    <property type="entry name" value="Protein kinase-like (PK-like)"/>
    <property type="match status" value="1"/>
</dbReference>
<dbReference type="Pfam" id="PF04212">
    <property type="entry name" value="MIT"/>
    <property type="match status" value="1"/>
</dbReference>
<evidence type="ECO:0000256" key="11">
    <source>
        <dbReference type="ARBA" id="ARBA00022753"/>
    </source>
</evidence>
<dbReference type="Gene3D" id="1.10.510.10">
    <property type="entry name" value="Transferase(Phosphotransferase) domain 1"/>
    <property type="match status" value="1"/>
</dbReference>
<dbReference type="FunFam" id="3.30.1520.10:FF:000017">
    <property type="entry name" value="ribosomal protein S6 kinase delta-1 isoform X1"/>
    <property type="match status" value="1"/>
</dbReference>
<dbReference type="AlphaFoldDB" id="A0ABC9WQF5"/>
<evidence type="ECO:0000256" key="15">
    <source>
        <dbReference type="ARBA" id="ARBA00023136"/>
    </source>
</evidence>
<accession>A0ABC9WQF5</accession>
<dbReference type="CDD" id="cd02677">
    <property type="entry name" value="MIT_SNX15"/>
    <property type="match status" value="1"/>
</dbReference>
<dbReference type="PROSITE" id="PS50195">
    <property type="entry name" value="PX"/>
    <property type="match status" value="1"/>
</dbReference>
<keyword evidence="5" id="KW-0963">Cytoplasm</keyword>